<dbReference type="InterPro" id="IPR029058">
    <property type="entry name" value="AB_hydrolase_fold"/>
</dbReference>
<dbReference type="PANTHER" id="PTHR43433">
    <property type="entry name" value="HYDROLASE, ALPHA/BETA FOLD FAMILY PROTEIN"/>
    <property type="match status" value="1"/>
</dbReference>
<dbReference type="SUPFAM" id="SSF53474">
    <property type="entry name" value="alpha/beta-Hydrolases"/>
    <property type="match status" value="1"/>
</dbReference>
<dbReference type="RefSeq" id="WP_130413441.1">
    <property type="nucleotide sequence ID" value="NZ_SHKX01000012.1"/>
</dbReference>
<dbReference type="InterPro" id="IPR050471">
    <property type="entry name" value="AB_hydrolase"/>
</dbReference>
<dbReference type="OrthoDB" id="9798888at2"/>
<evidence type="ECO:0000259" key="1">
    <source>
        <dbReference type="Pfam" id="PF12146"/>
    </source>
</evidence>
<dbReference type="GO" id="GO:0004806">
    <property type="term" value="F:triacylglycerol lipase activity"/>
    <property type="evidence" value="ECO:0007669"/>
    <property type="project" value="TreeGrafter"/>
</dbReference>
<feature type="domain" description="Serine aminopeptidase S33" evidence="1">
    <location>
        <begin position="24"/>
        <end position="281"/>
    </location>
</feature>
<proteinExistence type="predicted"/>
<dbReference type="EMBL" id="SHKX01000012">
    <property type="protein sequence ID" value="RZU45274.1"/>
    <property type="molecule type" value="Genomic_DNA"/>
</dbReference>
<dbReference type="InterPro" id="IPR022742">
    <property type="entry name" value="Hydrolase_4"/>
</dbReference>
<accession>A0A4Q7Z5H4</accession>
<name>A0A4Q7Z5H4_9GAMM</name>
<organism evidence="2 3">
    <name type="scientific">Fluviicoccus keumensis</name>
    <dbReference type="NCBI Taxonomy" id="1435465"/>
    <lineage>
        <taxon>Bacteria</taxon>
        <taxon>Pseudomonadati</taxon>
        <taxon>Pseudomonadota</taxon>
        <taxon>Gammaproteobacteria</taxon>
        <taxon>Moraxellales</taxon>
        <taxon>Moraxellaceae</taxon>
        <taxon>Fluviicoccus</taxon>
    </lineage>
</organism>
<reference evidence="2 3" key="1">
    <citation type="submission" date="2019-02" db="EMBL/GenBank/DDBJ databases">
        <title>Genomic Encyclopedia of Type Strains, Phase IV (KMG-IV): sequencing the most valuable type-strain genomes for metagenomic binning, comparative biology and taxonomic classification.</title>
        <authorList>
            <person name="Goeker M."/>
        </authorList>
    </citation>
    <scope>NUCLEOTIDE SEQUENCE [LARGE SCALE GENOMIC DNA]</scope>
    <source>
        <strain evidence="2 3">DSM 105135</strain>
    </source>
</reference>
<dbReference type="PANTHER" id="PTHR43433:SF5">
    <property type="entry name" value="AB HYDROLASE-1 DOMAIN-CONTAINING PROTEIN"/>
    <property type="match status" value="1"/>
</dbReference>
<evidence type="ECO:0000313" key="2">
    <source>
        <dbReference type="EMBL" id="RZU45274.1"/>
    </source>
</evidence>
<dbReference type="Pfam" id="PF12146">
    <property type="entry name" value="Hydrolase_4"/>
    <property type="match status" value="1"/>
</dbReference>
<keyword evidence="3" id="KW-1185">Reference proteome</keyword>
<dbReference type="AlphaFoldDB" id="A0A4Q7Z5H4"/>
<dbReference type="Gene3D" id="3.40.50.1820">
    <property type="entry name" value="alpha/beta hydrolase"/>
    <property type="match status" value="1"/>
</dbReference>
<dbReference type="Proteomes" id="UP000292423">
    <property type="component" value="Unassembled WGS sequence"/>
</dbReference>
<sequence length="301" mass="32688">MNRTQGVARVGEIELCYESWGKESDPAVLLIMGLGAQMLLWPDSFCENLVNNGYRVIRFDNRDIGLSSKIRIRSQKQNFLVAMARFQLGLRNPSPYTLYDMASDAIGLLDFLKIDKAHVVGASMGGMIAQIVAAKYPDRLRSLNILFSSNNQALLPPPHPGALLPLIKGPGAKAPREVLLDHSVKVFTRIGSPGYPGDPAEIRRFANELMDRSFHPAGVKRHFLAVMGSGSLRSLAPQIKAPTLVVHGKEDKLVRPAGGKAIASSIAGARLELVDGMGHDIPKALVPHLAGLFVSNFRRAA</sequence>
<gene>
    <name evidence="2" type="ORF">EV700_2093</name>
</gene>
<protein>
    <submittedName>
        <fullName evidence="2">Pimeloyl-ACP methyl ester carboxylesterase</fullName>
    </submittedName>
</protein>
<dbReference type="GO" id="GO:0046503">
    <property type="term" value="P:glycerolipid catabolic process"/>
    <property type="evidence" value="ECO:0007669"/>
    <property type="project" value="TreeGrafter"/>
</dbReference>
<evidence type="ECO:0000313" key="3">
    <source>
        <dbReference type="Proteomes" id="UP000292423"/>
    </source>
</evidence>
<comment type="caution">
    <text evidence="2">The sequence shown here is derived from an EMBL/GenBank/DDBJ whole genome shotgun (WGS) entry which is preliminary data.</text>
</comment>